<evidence type="ECO:0000313" key="1">
    <source>
        <dbReference type="Proteomes" id="UP000186698"/>
    </source>
</evidence>
<dbReference type="InterPro" id="IPR001611">
    <property type="entry name" value="Leu-rich_rpt"/>
</dbReference>
<name>A0A1L8F6V5_XENLA</name>
<dbReference type="InterPro" id="IPR003591">
    <property type="entry name" value="Leu-rich_rpt_typical-subtyp"/>
</dbReference>
<dbReference type="SUPFAM" id="SSF52058">
    <property type="entry name" value="L domain-like"/>
    <property type="match status" value="2"/>
</dbReference>
<dbReference type="OrthoDB" id="8195690at2759"/>
<dbReference type="Gene3D" id="3.80.10.10">
    <property type="entry name" value="Ribonuclease Inhibitor"/>
    <property type="match status" value="5"/>
</dbReference>
<dbReference type="PaxDb" id="8355-A0A1L8F6V5"/>
<dbReference type="PRINTS" id="PR00019">
    <property type="entry name" value="LEURICHRPT"/>
</dbReference>
<reference evidence="2" key="1">
    <citation type="submission" date="2025-08" db="UniProtKB">
        <authorList>
            <consortium name="RefSeq"/>
        </authorList>
    </citation>
    <scope>IDENTIFICATION</scope>
    <source>
        <strain evidence="2">J_2021</strain>
        <tissue evidence="2">Erythrocytes</tissue>
    </source>
</reference>
<dbReference type="PANTHER" id="PTHR45712">
    <property type="entry name" value="AGAP008170-PA"/>
    <property type="match status" value="1"/>
</dbReference>
<dbReference type="SMART" id="SM00364">
    <property type="entry name" value="LRR_BAC"/>
    <property type="match status" value="6"/>
</dbReference>
<dbReference type="PANTHER" id="PTHR45712:SF22">
    <property type="entry name" value="INSULIN-LIKE GROWTH FACTOR-BINDING PROTEIN COMPLEX ACID LABILE SUBUNIT"/>
    <property type="match status" value="1"/>
</dbReference>
<dbReference type="InterPro" id="IPR050333">
    <property type="entry name" value="SLRP"/>
</dbReference>
<dbReference type="SMART" id="SM00369">
    <property type="entry name" value="LRR_TYP"/>
    <property type="match status" value="11"/>
</dbReference>
<dbReference type="GO" id="GO:0005615">
    <property type="term" value="C:extracellular space"/>
    <property type="evidence" value="ECO:0007669"/>
    <property type="project" value="TreeGrafter"/>
</dbReference>
<sequence>MWLLLHFFLSQCWGKPETNPLSMCRQNVYEVHCCHLNISDIPKNLPRSVTTLDLSHNRIAKMAVSRMMHLYSLQSLSIGYNQLEEIEPRSFLALTQLDTLSLAANQLHKHYQRHEGVFASLKSLKILSLAQNNLDSDMVKFYLNGTSSLRKLDLSSNQMVTLSPGTFDGASGLTELDLANNDIIGITKGTFDALKTLRALNLAANSIQCIASFDLTQLQVLNLSSNALGFFYSNDSQRPYQLSTLDLSHNNLKHFPFLPNIHKIQNLNLSGNNLVEMPPSSKRALENMDSSYFFEDAEGVDLYSAIENSNYNLSHLIDLDLSNNHLTSFPCHFLSNATRLQQLNLAHNCITYIREEPSSTDGSSQVNSWPHMPATLNSLKVLDLEGNSIHTVPQWLFDFLPNIQQLNLKGNSIILCSEDHAMKIDGASKEDICTNFLKAHKLNNLNLGRNHIIQLPPHVFHHTPLVELDLSENPGLIIEDWAMEGVEETLQLLSLQGNQMTESQAKLPCLKSLKSLNMSNNKLGALPPNLYCSHVNTVDLQNNDLRMLDEKATLTWASSLTHLRIKGNPFSCCSLNWLKSLQAGQVHIWDLEEAHCIYLNNNTTGRVNVTSDHTEHCFQQTISTYPIIAIITSFIALTFFLSVICFFCKKERPTLTLTCKFRSNKVAAETASPPKPVKSKDVFVISTP</sequence>
<gene>
    <name evidence="2" type="primary">lrrc32.2.L</name>
</gene>
<dbReference type="OMA" id="HANWRLM"/>
<dbReference type="PROSITE" id="PS51450">
    <property type="entry name" value="LRR"/>
    <property type="match status" value="5"/>
</dbReference>
<dbReference type="InterPro" id="IPR032675">
    <property type="entry name" value="LRR_dom_sf"/>
</dbReference>
<organism evidence="1 2">
    <name type="scientific">Xenopus laevis</name>
    <name type="common">African clawed frog</name>
    <dbReference type="NCBI Taxonomy" id="8355"/>
    <lineage>
        <taxon>Eukaryota</taxon>
        <taxon>Metazoa</taxon>
        <taxon>Chordata</taxon>
        <taxon>Craniata</taxon>
        <taxon>Vertebrata</taxon>
        <taxon>Euteleostomi</taxon>
        <taxon>Amphibia</taxon>
        <taxon>Batrachia</taxon>
        <taxon>Anura</taxon>
        <taxon>Pipoidea</taxon>
        <taxon>Pipidae</taxon>
        <taxon>Xenopodinae</taxon>
        <taxon>Xenopus</taxon>
        <taxon>Xenopus</taxon>
    </lineage>
</organism>
<evidence type="ECO:0000313" key="2">
    <source>
        <dbReference type="RefSeq" id="XP_041428603.1"/>
    </source>
</evidence>
<dbReference type="Pfam" id="PF00560">
    <property type="entry name" value="LRR_1"/>
    <property type="match status" value="3"/>
</dbReference>
<dbReference type="RefSeq" id="XP_041428603.1">
    <property type="nucleotide sequence ID" value="XM_041572669.1"/>
</dbReference>
<protein>
    <submittedName>
        <fullName evidence="2">Transforming growth factor beta activator LRRC32</fullName>
    </submittedName>
</protein>
<dbReference type="Proteomes" id="UP000186698">
    <property type="component" value="Chromosome 8L"/>
</dbReference>
<keyword evidence="1" id="KW-1185">Reference proteome</keyword>
<dbReference type="CTD" id="108698893"/>
<proteinExistence type="predicted"/>
<dbReference type="KEGG" id="xla:108698893"/>
<dbReference type="Pfam" id="PF13855">
    <property type="entry name" value="LRR_8"/>
    <property type="match status" value="3"/>
</dbReference>
<dbReference type="STRING" id="8355.A0A1L8F6V5"/>
<accession>A0A1L8F6V5</accession>
<dbReference type="GeneID" id="108698893"/>
<dbReference type="AlphaFoldDB" id="A0A1L8F6V5"/>